<dbReference type="EMBL" id="LN868939">
    <property type="protein sequence ID" value="CRY84063.1"/>
    <property type="molecule type" value="Genomic_DNA"/>
</dbReference>
<evidence type="ECO:0000313" key="2">
    <source>
        <dbReference type="EMBL" id="CRY84063.1"/>
    </source>
</evidence>
<geneLocation type="plasmid" evidence="2">
    <name>2</name>
</geneLocation>
<dbReference type="KEGG" id="nfr:ERS450000_05839"/>
<proteinExistence type="predicted"/>
<dbReference type="Proteomes" id="UP000057820">
    <property type="component" value="Plasmid 2"/>
</dbReference>
<keyword evidence="2" id="KW-0614">Plasmid</keyword>
<name>A0A0H5P9I5_NOCFR</name>
<evidence type="ECO:0000313" key="3">
    <source>
        <dbReference type="Proteomes" id="UP000057820"/>
    </source>
</evidence>
<dbReference type="AlphaFoldDB" id="A0A0H5P9I5"/>
<feature type="region of interest" description="Disordered" evidence="1">
    <location>
        <begin position="1"/>
        <end position="52"/>
    </location>
</feature>
<organism evidence="2 3">
    <name type="scientific">Nocardia farcinica</name>
    <dbReference type="NCBI Taxonomy" id="37329"/>
    <lineage>
        <taxon>Bacteria</taxon>
        <taxon>Bacillati</taxon>
        <taxon>Actinomycetota</taxon>
        <taxon>Actinomycetes</taxon>
        <taxon>Mycobacteriales</taxon>
        <taxon>Nocardiaceae</taxon>
        <taxon>Nocardia</taxon>
    </lineage>
</organism>
<protein>
    <submittedName>
        <fullName evidence="2">Uncharacterized protein</fullName>
    </submittedName>
</protein>
<gene>
    <name evidence="2" type="ORF">ERS450000_05839</name>
</gene>
<evidence type="ECO:0000256" key="1">
    <source>
        <dbReference type="SAM" id="MobiDB-lite"/>
    </source>
</evidence>
<accession>A0A0H5P9I5</accession>
<sequence length="133" mass="14314">MDAGGVADSGIVRRASVRTETAPGPLDQLSRQLARAGQLPAHRRRPHGVHGPGMRAAARMLWSTTSPVTANLALMEALVECLLTVRDMLAAVDRAHAARVMAGHARAALTEVHMRYQGLDPAKRYVRDYGSPV</sequence>
<reference evidence="3" key="1">
    <citation type="submission" date="2015-03" db="EMBL/GenBank/DDBJ databases">
        <authorList>
            <consortium name="Pathogen Informatics"/>
        </authorList>
    </citation>
    <scope>NUCLEOTIDE SEQUENCE [LARGE SCALE GENOMIC DNA]</scope>
    <source>
        <strain evidence="3">NCTC11134</strain>
        <plasmid evidence="3">2</plasmid>
    </source>
</reference>